<reference evidence="15 16" key="1">
    <citation type="journal article" date="2011" name="Front. Microbiol.">
        <title>Genomic signatures of strain selection and enhancement in Bacillus atrophaeus var. globigii, a historical biowarfare simulant.</title>
        <authorList>
            <person name="Gibbons H.S."/>
            <person name="Broomall S.M."/>
            <person name="McNew L.A."/>
            <person name="Daligault H."/>
            <person name="Chapman C."/>
            <person name="Bruce D."/>
            <person name="Karavis M."/>
            <person name="Krepps M."/>
            <person name="McGregor P.A."/>
            <person name="Hong C."/>
            <person name="Park K.H."/>
            <person name="Akmal A."/>
            <person name="Feldman A."/>
            <person name="Lin J.S."/>
            <person name="Chang W.E."/>
            <person name="Higgs B.W."/>
            <person name="Demirev P."/>
            <person name="Lindquist J."/>
            <person name="Liem A."/>
            <person name="Fochler E."/>
            <person name="Read T.D."/>
            <person name="Tapia R."/>
            <person name="Johnson S."/>
            <person name="Bishop-Lilly K.A."/>
            <person name="Detter C."/>
            <person name="Han C."/>
            <person name="Sozhamannan S."/>
            <person name="Rosenzweig C.N."/>
            <person name="Skowronski E.W."/>
        </authorList>
    </citation>
    <scope>NUCLEOTIDE SEQUENCE [LARGE SCALE GENOMIC DNA]</scope>
    <source>
        <strain evidence="15 16">AIT1</strain>
    </source>
</reference>
<dbReference type="InterPro" id="IPR045308">
    <property type="entry name" value="UbiB_bact"/>
</dbReference>
<dbReference type="GO" id="GO:0005886">
    <property type="term" value="C:plasma membrane"/>
    <property type="evidence" value="ECO:0007669"/>
    <property type="project" value="UniProtKB-SubCell"/>
</dbReference>
<comment type="function">
    <text evidence="13">Is probably a protein kinase regulator of UbiI activity which is involved in aerobic coenzyme Q (ubiquinone) biosynthesis.</text>
</comment>
<evidence type="ECO:0000256" key="1">
    <source>
        <dbReference type="ARBA" id="ARBA00005020"/>
    </source>
</evidence>
<evidence type="ECO:0000256" key="9">
    <source>
        <dbReference type="ARBA" id="ARBA00022777"/>
    </source>
</evidence>
<dbReference type="RefSeq" id="WP_126757680.1">
    <property type="nucleotide sequence ID" value="NZ_PIPQ01000005.1"/>
</dbReference>
<comment type="subcellular location">
    <subcellularLocation>
        <location evidence="13">Cell membrane</location>
        <topology evidence="13">Single-pass membrane protein</topology>
    </subcellularLocation>
</comment>
<organism evidence="15 16">
    <name type="scientific">Aliidiomarina taiwanensis</name>
    <dbReference type="NCBI Taxonomy" id="946228"/>
    <lineage>
        <taxon>Bacteria</taxon>
        <taxon>Pseudomonadati</taxon>
        <taxon>Pseudomonadota</taxon>
        <taxon>Gammaproteobacteria</taxon>
        <taxon>Alteromonadales</taxon>
        <taxon>Idiomarinaceae</taxon>
        <taxon>Aliidiomarina</taxon>
    </lineage>
</organism>
<name>A0A432X0Z2_9GAMM</name>
<dbReference type="OrthoDB" id="9795390at2"/>
<comment type="pathway">
    <text evidence="1 13">Cofactor biosynthesis; ubiquinone biosynthesis [regulation].</text>
</comment>
<evidence type="ECO:0000256" key="7">
    <source>
        <dbReference type="ARBA" id="ARBA00022692"/>
    </source>
</evidence>
<dbReference type="InterPro" id="IPR010232">
    <property type="entry name" value="UbiB"/>
</dbReference>
<comment type="similarity">
    <text evidence="13">Belongs to the ABC1 family. UbiB subfamily.</text>
</comment>
<proteinExistence type="inferred from homology"/>
<dbReference type="GO" id="GO:0010795">
    <property type="term" value="P:regulation of ubiquinone biosynthetic process"/>
    <property type="evidence" value="ECO:0007669"/>
    <property type="project" value="UniProtKB-UniRule"/>
</dbReference>
<evidence type="ECO:0000256" key="2">
    <source>
        <dbReference type="ARBA" id="ARBA00009670"/>
    </source>
</evidence>
<keyword evidence="11 13" id="KW-1133">Transmembrane helix</keyword>
<evidence type="ECO:0000256" key="4">
    <source>
        <dbReference type="ARBA" id="ARBA00022519"/>
    </source>
</evidence>
<dbReference type="EMBL" id="PIPQ01000005">
    <property type="protein sequence ID" value="RUO39808.1"/>
    <property type="molecule type" value="Genomic_DNA"/>
</dbReference>
<evidence type="ECO:0000256" key="5">
    <source>
        <dbReference type="ARBA" id="ARBA00022679"/>
    </source>
</evidence>
<keyword evidence="16" id="KW-1185">Reference proteome</keyword>
<dbReference type="InterPro" id="IPR050154">
    <property type="entry name" value="UbiB_kinase"/>
</dbReference>
<dbReference type="NCBIfam" id="TIGR01982">
    <property type="entry name" value="UbiB"/>
    <property type="match status" value="1"/>
</dbReference>
<feature type="transmembrane region" description="Helical" evidence="13">
    <location>
        <begin position="523"/>
        <end position="541"/>
    </location>
</feature>
<accession>A0A432X0Z2</accession>
<sequence length="550" mass="63570">MRVLRFYKIVSVLLRLGIDEMIPKDKCPWWAKVLRVSLFWLRNQHKDKPMGERLRMALETLGPVFIKFGQMLSTRHDLLPPDMVAELSKLQDKVAPFPGEQAQAVIEQSLGFQLNTVFESFEQTPLASASIAQVHAAELKDRKTGALKQVVIKVIRPDILSTINADLNLMDSLAVVAAKLLPDGRRLKPVEVIKEYRKTLLDELNLAREAANAIQLRRNFDDSELLYIPEVFSDFSRPNVMVMERIYGIPISDVAALEKAGINLKVLAERGVEVFFTQVFRDSFFHADMHPGNIFVDPNRTESPRYLAVDFGIVGTLNREDKRYLAENFIAFFNRDYRRVAELHIDSGWVPAHVNVEEFESAIRTVCEPIFEKPLAEISFAHVLLNLFNTARRFEMEVQPQLVLLQKTLLYVEGLGRNLYPQLDLWQTAKPFLERWMKERMGWPAMWRSLKEQAPRMAEKLPEMPMLLYDTLAGLKQQQRSEQVYREEQRQLQQQQAAGRWWSSLATSLTVASAVFIGFEHEGWLIASSLFVALFAWWQAWQKRINRKVK</sequence>
<keyword evidence="9 13" id="KW-0418">Kinase</keyword>
<keyword evidence="7 13" id="KW-0812">Transmembrane</keyword>
<keyword evidence="5 13" id="KW-0808">Transferase</keyword>
<feature type="domain" description="ABC1 atypical kinase-like" evidence="14">
    <location>
        <begin position="89"/>
        <end position="344"/>
    </location>
</feature>
<feature type="binding site" evidence="13">
    <location>
        <position position="153"/>
    </location>
    <ligand>
        <name>ATP</name>
        <dbReference type="ChEBI" id="CHEBI:30616"/>
    </ligand>
</feature>
<feature type="active site" description="Proton acceptor" evidence="13">
    <location>
        <position position="288"/>
    </location>
</feature>
<evidence type="ECO:0000259" key="14">
    <source>
        <dbReference type="Pfam" id="PF03109"/>
    </source>
</evidence>
<dbReference type="Pfam" id="PF03109">
    <property type="entry name" value="ABC1"/>
    <property type="match status" value="1"/>
</dbReference>
<keyword evidence="12 13" id="KW-0472">Membrane</keyword>
<dbReference type="SUPFAM" id="SSF56112">
    <property type="entry name" value="Protein kinase-like (PK-like)"/>
    <property type="match status" value="1"/>
</dbReference>
<keyword evidence="3 13" id="KW-1003">Cell membrane</keyword>
<comment type="similarity">
    <text evidence="2">Belongs to the protein kinase superfamily. ADCK protein kinase family.</text>
</comment>
<dbReference type="GO" id="GO:0005524">
    <property type="term" value="F:ATP binding"/>
    <property type="evidence" value="ECO:0007669"/>
    <property type="project" value="UniProtKB-KW"/>
</dbReference>
<keyword evidence="8 13" id="KW-0547">Nucleotide-binding</keyword>
<comment type="caution">
    <text evidence="13">Lacks conserved residue(s) required for the propagation of feature annotation.</text>
</comment>
<dbReference type="InterPro" id="IPR004147">
    <property type="entry name" value="ABC1_dom"/>
</dbReference>
<keyword evidence="4" id="KW-0997">Cell inner membrane</keyword>
<dbReference type="PANTHER" id="PTHR10566:SF113">
    <property type="entry name" value="PROTEIN ACTIVITY OF BC1 COMPLEX KINASE 7, CHLOROPLASTIC"/>
    <property type="match status" value="1"/>
</dbReference>
<evidence type="ECO:0000256" key="3">
    <source>
        <dbReference type="ARBA" id="ARBA00022475"/>
    </source>
</evidence>
<feature type="binding site" evidence="13">
    <location>
        <begin position="126"/>
        <end position="134"/>
    </location>
    <ligand>
        <name>ATP</name>
        <dbReference type="ChEBI" id="CHEBI:30616"/>
    </ligand>
</feature>
<dbReference type="InterPro" id="IPR011009">
    <property type="entry name" value="Kinase-like_dom_sf"/>
</dbReference>
<evidence type="ECO:0000256" key="12">
    <source>
        <dbReference type="ARBA" id="ARBA00023136"/>
    </source>
</evidence>
<evidence type="ECO:0000256" key="6">
    <source>
        <dbReference type="ARBA" id="ARBA00022688"/>
    </source>
</evidence>
<dbReference type="GO" id="GO:0004672">
    <property type="term" value="F:protein kinase activity"/>
    <property type="evidence" value="ECO:0007669"/>
    <property type="project" value="UniProtKB-UniRule"/>
</dbReference>
<dbReference type="NCBIfam" id="NF003404">
    <property type="entry name" value="PRK04750.1"/>
    <property type="match status" value="1"/>
</dbReference>
<keyword evidence="15" id="KW-0830">Ubiquinone</keyword>
<dbReference type="Proteomes" id="UP000286976">
    <property type="component" value="Unassembled WGS sequence"/>
</dbReference>
<evidence type="ECO:0000256" key="10">
    <source>
        <dbReference type="ARBA" id="ARBA00022840"/>
    </source>
</evidence>
<dbReference type="GO" id="GO:0006744">
    <property type="term" value="P:ubiquinone biosynthetic process"/>
    <property type="evidence" value="ECO:0007669"/>
    <property type="project" value="UniProtKB-UniPathway"/>
</dbReference>
<dbReference type="AlphaFoldDB" id="A0A432X0Z2"/>
<evidence type="ECO:0000313" key="16">
    <source>
        <dbReference type="Proteomes" id="UP000286976"/>
    </source>
</evidence>
<dbReference type="EC" id="2.7.-.-" evidence="13"/>
<protein>
    <recommendedName>
        <fullName evidence="13">Probable protein kinase UbiB</fullName>
        <ecNumber evidence="13">2.7.-.-</ecNumber>
    </recommendedName>
    <alternativeName>
        <fullName evidence="13">Ubiquinone biosynthesis protein UbiB</fullName>
    </alternativeName>
</protein>
<keyword evidence="10 13" id="KW-0067">ATP-binding</keyword>
<evidence type="ECO:0000256" key="13">
    <source>
        <dbReference type="HAMAP-Rule" id="MF_00414"/>
    </source>
</evidence>
<evidence type="ECO:0000313" key="15">
    <source>
        <dbReference type="EMBL" id="RUO39808.1"/>
    </source>
</evidence>
<dbReference type="PANTHER" id="PTHR10566">
    <property type="entry name" value="CHAPERONE-ACTIVITY OF BC1 COMPLEX CABC1 -RELATED"/>
    <property type="match status" value="1"/>
</dbReference>
<keyword evidence="6 13" id="KW-0831">Ubiquinone biosynthesis</keyword>
<dbReference type="CDD" id="cd13972">
    <property type="entry name" value="UbiB"/>
    <property type="match status" value="1"/>
</dbReference>
<dbReference type="UniPathway" id="UPA00232"/>
<gene>
    <name evidence="13 15" type="primary">ubiB</name>
    <name evidence="15" type="synonym">aarF</name>
    <name evidence="15" type="synonym">yigQ</name>
    <name evidence="15" type="synonym">yigR</name>
    <name evidence="15" type="ORF">CWE15_08595</name>
</gene>
<evidence type="ECO:0000256" key="8">
    <source>
        <dbReference type="ARBA" id="ARBA00022741"/>
    </source>
</evidence>
<dbReference type="HAMAP" id="MF_00414">
    <property type="entry name" value="UbiB"/>
    <property type="match status" value="1"/>
</dbReference>
<comment type="caution">
    <text evidence="15">The sequence shown here is derived from an EMBL/GenBank/DDBJ whole genome shotgun (WGS) entry which is preliminary data.</text>
</comment>
<evidence type="ECO:0000256" key="11">
    <source>
        <dbReference type="ARBA" id="ARBA00022989"/>
    </source>
</evidence>